<feature type="domain" description="HNH nuclease" evidence="2">
    <location>
        <begin position="45"/>
        <end position="118"/>
    </location>
</feature>
<comment type="caution">
    <text evidence="3">The sequence shown here is derived from an EMBL/GenBank/DDBJ whole genome shotgun (WGS) entry which is preliminary data.</text>
</comment>
<evidence type="ECO:0000259" key="2">
    <source>
        <dbReference type="Pfam" id="PF13391"/>
    </source>
</evidence>
<dbReference type="InterPro" id="IPR003615">
    <property type="entry name" value="HNH_nuc"/>
</dbReference>
<gene>
    <name evidence="3" type="ORF">B0T18DRAFT_398856</name>
</gene>
<dbReference type="Proteomes" id="UP001172155">
    <property type="component" value="Unassembled WGS sequence"/>
</dbReference>
<dbReference type="EMBL" id="JAUKUD010000001">
    <property type="protein sequence ID" value="KAK0754272.1"/>
    <property type="molecule type" value="Genomic_DNA"/>
</dbReference>
<dbReference type="AlphaFoldDB" id="A0AA40FAJ4"/>
<evidence type="ECO:0000313" key="4">
    <source>
        <dbReference type="Proteomes" id="UP001172155"/>
    </source>
</evidence>
<protein>
    <recommendedName>
        <fullName evidence="2">HNH nuclease domain-containing protein</fullName>
    </recommendedName>
</protein>
<organism evidence="3 4">
    <name type="scientific">Schizothecium vesticola</name>
    <dbReference type="NCBI Taxonomy" id="314040"/>
    <lineage>
        <taxon>Eukaryota</taxon>
        <taxon>Fungi</taxon>
        <taxon>Dikarya</taxon>
        <taxon>Ascomycota</taxon>
        <taxon>Pezizomycotina</taxon>
        <taxon>Sordariomycetes</taxon>
        <taxon>Sordariomycetidae</taxon>
        <taxon>Sordariales</taxon>
        <taxon>Schizotheciaceae</taxon>
        <taxon>Schizothecium</taxon>
    </lineage>
</organism>
<proteinExistence type="predicted"/>
<keyword evidence="4" id="KW-1185">Reference proteome</keyword>
<feature type="compositionally biased region" description="Acidic residues" evidence="1">
    <location>
        <begin position="291"/>
        <end position="322"/>
    </location>
</feature>
<dbReference type="Pfam" id="PF13391">
    <property type="entry name" value="HNH_2"/>
    <property type="match status" value="1"/>
</dbReference>
<feature type="region of interest" description="Disordered" evidence="1">
    <location>
        <begin position="286"/>
        <end position="332"/>
    </location>
</feature>
<feature type="region of interest" description="Disordered" evidence="1">
    <location>
        <begin position="1"/>
        <end position="35"/>
    </location>
</feature>
<evidence type="ECO:0000256" key="1">
    <source>
        <dbReference type="SAM" id="MobiDB-lite"/>
    </source>
</evidence>
<evidence type="ECO:0000313" key="3">
    <source>
        <dbReference type="EMBL" id="KAK0754272.1"/>
    </source>
</evidence>
<accession>A0AA40FAJ4</accession>
<name>A0AA40FAJ4_9PEZI</name>
<sequence length="332" mass="38257">MATWSNKPPEDVEQTGTSGLGGAEARSNADKNAQRRVPSWYGRQCSLTGVSVFDASHIVDVQAVNCIGEESLTVWRYLRMFWPLQKIEAFDIIGEELRNILPLEPTAHRLWDRNRFGLRPIPHPENPSSIYIQFVWFDHYHNTIGLGESGGESIDKDLHDTRREFVDSATQKLGCEHVAHGDVYEFRTTSPTRNPLPQLRFLQLRFAIQKLFVGVKAAGSLEHIFGGEPPEDTGGPSPDESFMPRDWAMMLEEARRLGILDERNEKLWRKSILEKARRDYLQEMARRQELMDEMGPESGEEEKQEQQEEEEEQEEKEEDEVAEVQPVRHDQN</sequence>
<reference evidence="3" key="1">
    <citation type="submission" date="2023-06" db="EMBL/GenBank/DDBJ databases">
        <title>Genome-scale phylogeny and comparative genomics of the fungal order Sordariales.</title>
        <authorList>
            <consortium name="Lawrence Berkeley National Laboratory"/>
            <person name="Hensen N."/>
            <person name="Bonometti L."/>
            <person name="Westerberg I."/>
            <person name="Brannstrom I.O."/>
            <person name="Guillou S."/>
            <person name="Cros-Aarteil S."/>
            <person name="Calhoun S."/>
            <person name="Haridas S."/>
            <person name="Kuo A."/>
            <person name="Mondo S."/>
            <person name="Pangilinan J."/>
            <person name="Riley R."/>
            <person name="LaButti K."/>
            <person name="Andreopoulos B."/>
            <person name="Lipzen A."/>
            <person name="Chen C."/>
            <person name="Yanf M."/>
            <person name="Daum C."/>
            <person name="Ng V."/>
            <person name="Clum A."/>
            <person name="Steindorff A."/>
            <person name="Ohm R."/>
            <person name="Martin F."/>
            <person name="Silar P."/>
            <person name="Natvig D."/>
            <person name="Lalanne C."/>
            <person name="Gautier V."/>
            <person name="Ament-velasquez S.L."/>
            <person name="Kruys A."/>
            <person name="Hutchinson M.I."/>
            <person name="Powell A.J."/>
            <person name="Barry K."/>
            <person name="Miller A.N."/>
            <person name="Grigoriev I.V."/>
            <person name="Debuchy R."/>
            <person name="Gladieux P."/>
            <person name="Thoren M.H."/>
            <person name="Johannesson H."/>
        </authorList>
    </citation>
    <scope>NUCLEOTIDE SEQUENCE</scope>
    <source>
        <strain evidence="3">SMH3187-1</strain>
    </source>
</reference>